<dbReference type="AlphaFoldDB" id="A0A1G2M8T8"/>
<comment type="similarity">
    <text evidence="1">Belongs to the bacterial ribosomal protein bL9 family.</text>
</comment>
<evidence type="ECO:0000256" key="4">
    <source>
        <dbReference type="ARBA" id="ARBA00022980"/>
    </source>
</evidence>
<dbReference type="InterPro" id="IPR020070">
    <property type="entry name" value="Ribosomal_bL9_N"/>
</dbReference>
<proteinExistence type="inferred from homology"/>
<dbReference type="Gene3D" id="3.40.5.10">
    <property type="entry name" value="Ribosomal protein L9, N-terminal domain"/>
    <property type="match status" value="1"/>
</dbReference>
<dbReference type="InterPro" id="IPR009027">
    <property type="entry name" value="Ribosomal_bL9/RNase_H1_N"/>
</dbReference>
<dbReference type="GO" id="GO:0019843">
    <property type="term" value="F:rRNA binding"/>
    <property type="evidence" value="ECO:0007669"/>
    <property type="project" value="UniProtKB-KW"/>
</dbReference>
<dbReference type="InterPro" id="IPR020594">
    <property type="entry name" value="Ribosomal_bL9_bac/chp"/>
</dbReference>
<reference evidence="10 11" key="1">
    <citation type="journal article" date="2016" name="Nat. Commun.">
        <title>Thousands of microbial genomes shed light on interconnected biogeochemical processes in an aquifer system.</title>
        <authorList>
            <person name="Anantharaman K."/>
            <person name="Brown C.T."/>
            <person name="Hug L.A."/>
            <person name="Sharon I."/>
            <person name="Castelle C.J."/>
            <person name="Probst A.J."/>
            <person name="Thomas B.C."/>
            <person name="Singh A."/>
            <person name="Wilkins M.J."/>
            <person name="Karaoz U."/>
            <person name="Brodie E.L."/>
            <person name="Williams K.H."/>
            <person name="Hubbard S.S."/>
            <person name="Banfield J.F."/>
        </authorList>
    </citation>
    <scope>NUCLEOTIDE SEQUENCE [LARGE SCALE GENOMIC DNA]</scope>
</reference>
<dbReference type="InterPro" id="IPR000244">
    <property type="entry name" value="Ribosomal_bL9"/>
</dbReference>
<accession>A0A1G2M8T8</accession>
<dbReference type="GO" id="GO:0006412">
    <property type="term" value="P:translation"/>
    <property type="evidence" value="ECO:0007669"/>
    <property type="project" value="InterPro"/>
</dbReference>
<dbReference type="SUPFAM" id="SSF55658">
    <property type="entry name" value="L9 N-domain-like"/>
    <property type="match status" value="1"/>
</dbReference>
<dbReference type="Proteomes" id="UP000178121">
    <property type="component" value="Unassembled WGS sequence"/>
</dbReference>
<dbReference type="GO" id="GO:0003735">
    <property type="term" value="F:structural constituent of ribosome"/>
    <property type="evidence" value="ECO:0007669"/>
    <property type="project" value="InterPro"/>
</dbReference>
<dbReference type="InterPro" id="IPR036935">
    <property type="entry name" value="Ribosomal_bL9_N_sf"/>
</dbReference>
<dbReference type="GO" id="GO:0005840">
    <property type="term" value="C:ribosome"/>
    <property type="evidence" value="ECO:0007669"/>
    <property type="project" value="UniProtKB-KW"/>
</dbReference>
<dbReference type="InterPro" id="IPR020069">
    <property type="entry name" value="Ribosomal_bL9_C"/>
</dbReference>
<keyword evidence="5" id="KW-0687">Ribonucleoprotein</keyword>
<organism evidence="10 11">
    <name type="scientific">Candidatus Taylorbacteria bacterium RIFCSPHIGHO2_01_FULL_51_15</name>
    <dbReference type="NCBI Taxonomy" id="1802304"/>
    <lineage>
        <taxon>Bacteria</taxon>
        <taxon>Candidatus Tayloriibacteriota</taxon>
    </lineage>
</organism>
<keyword evidence="3" id="KW-0694">RNA-binding</keyword>
<evidence type="ECO:0000256" key="3">
    <source>
        <dbReference type="ARBA" id="ARBA00022884"/>
    </source>
</evidence>
<keyword evidence="2" id="KW-0699">rRNA-binding</keyword>
<evidence type="ECO:0000313" key="10">
    <source>
        <dbReference type="EMBL" id="OHA20258.1"/>
    </source>
</evidence>
<dbReference type="Pfam" id="PF01281">
    <property type="entry name" value="Ribosomal_L9_N"/>
    <property type="match status" value="1"/>
</dbReference>
<dbReference type="GO" id="GO:1990904">
    <property type="term" value="C:ribonucleoprotein complex"/>
    <property type="evidence" value="ECO:0007669"/>
    <property type="project" value="UniProtKB-KW"/>
</dbReference>
<evidence type="ECO:0000256" key="5">
    <source>
        <dbReference type="ARBA" id="ARBA00023274"/>
    </source>
</evidence>
<evidence type="ECO:0000256" key="6">
    <source>
        <dbReference type="ARBA" id="ARBA00035292"/>
    </source>
</evidence>
<name>A0A1G2M8T8_9BACT</name>
<evidence type="ECO:0000256" key="2">
    <source>
        <dbReference type="ARBA" id="ARBA00022730"/>
    </source>
</evidence>
<evidence type="ECO:0000256" key="1">
    <source>
        <dbReference type="ARBA" id="ARBA00010605"/>
    </source>
</evidence>
<dbReference type="EMBL" id="MHRI01000032">
    <property type="protein sequence ID" value="OHA20258.1"/>
    <property type="molecule type" value="Genomic_DNA"/>
</dbReference>
<feature type="domain" description="Large ribosomal subunit protein bL9 C-terminal" evidence="9">
    <location>
        <begin position="73"/>
        <end position="132"/>
    </location>
</feature>
<keyword evidence="4 10" id="KW-0689">Ribosomal protein</keyword>
<dbReference type="Gene3D" id="3.10.430.100">
    <property type="entry name" value="Ribosomal protein L9, C-terminal domain"/>
    <property type="match status" value="1"/>
</dbReference>
<dbReference type="PANTHER" id="PTHR21368">
    <property type="entry name" value="50S RIBOSOMAL PROTEIN L9"/>
    <property type="match status" value="1"/>
</dbReference>
<evidence type="ECO:0000259" key="8">
    <source>
        <dbReference type="Pfam" id="PF01281"/>
    </source>
</evidence>
<protein>
    <recommendedName>
        <fullName evidence="6">Large ribosomal subunit protein bL9</fullName>
    </recommendedName>
    <alternativeName>
        <fullName evidence="7">50S ribosomal protein L9</fullName>
    </alternativeName>
</protein>
<evidence type="ECO:0000259" key="9">
    <source>
        <dbReference type="Pfam" id="PF03948"/>
    </source>
</evidence>
<dbReference type="SUPFAM" id="SSF55653">
    <property type="entry name" value="Ribosomal protein L9 C-domain"/>
    <property type="match status" value="1"/>
</dbReference>
<dbReference type="Pfam" id="PF03948">
    <property type="entry name" value="Ribosomal_L9_C"/>
    <property type="match status" value="1"/>
</dbReference>
<dbReference type="InterPro" id="IPR036791">
    <property type="entry name" value="Ribosomal_bL9_C_sf"/>
</dbReference>
<comment type="caution">
    <text evidence="10">The sequence shown here is derived from an EMBL/GenBank/DDBJ whole genome shotgun (WGS) entry which is preliminary data.</text>
</comment>
<sequence>MKVVLLKDVPGVGKRNEVKNVSDGYALNFLIPKKLVVAGTAFSIAHAERLASEEAAERDIAENLLYKNLSSAEGTVIEMTGKANKEGSLFASIHKEAIAAELRKQKHIDLSAECLEIEKPIKEVGTHRILVSARGKKGSFTLLVKEAQGS</sequence>
<evidence type="ECO:0000256" key="7">
    <source>
        <dbReference type="ARBA" id="ARBA00035456"/>
    </source>
</evidence>
<feature type="domain" description="Ribosomal protein L9" evidence="8">
    <location>
        <begin position="1"/>
        <end position="45"/>
    </location>
</feature>
<evidence type="ECO:0000313" key="11">
    <source>
        <dbReference type="Proteomes" id="UP000178121"/>
    </source>
</evidence>
<gene>
    <name evidence="10" type="ORF">A2849_02985</name>
</gene>
<dbReference type="NCBIfam" id="TIGR00158">
    <property type="entry name" value="L9"/>
    <property type="match status" value="1"/>
</dbReference>